<dbReference type="AlphaFoldDB" id="A0A0L0SX31"/>
<gene>
    <name evidence="2" type="ORF">AMAG_12133</name>
</gene>
<feature type="compositionally biased region" description="Low complexity" evidence="1">
    <location>
        <begin position="13"/>
        <end position="26"/>
    </location>
</feature>
<proteinExistence type="predicted"/>
<keyword evidence="3" id="KW-1185">Reference proteome</keyword>
<reference evidence="3" key="2">
    <citation type="submission" date="2009-11" db="EMBL/GenBank/DDBJ databases">
        <title>The Genome Sequence of Allomyces macrogynus strain ATCC 38327.</title>
        <authorList>
            <consortium name="The Broad Institute Genome Sequencing Platform"/>
            <person name="Russ C."/>
            <person name="Cuomo C."/>
            <person name="Shea T."/>
            <person name="Young S.K."/>
            <person name="Zeng Q."/>
            <person name="Koehrsen M."/>
            <person name="Haas B."/>
            <person name="Borodovsky M."/>
            <person name="Guigo R."/>
            <person name="Alvarado L."/>
            <person name="Berlin A."/>
            <person name="Borenstein D."/>
            <person name="Chen Z."/>
            <person name="Engels R."/>
            <person name="Freedman E."/>
            <person name="Gellesch M."/>
            <person name="Goldberg J."/>
            <person name="Griggs A."/>
            <person name="Gujja S."/>
            <person name="Heiman D."/>
            <person name="Hepburn T."/>
            <person name="Howarth C."/>
            <person name="Jen D."/>
            <person name="Larson L."/>
            <person name="Lewis B."/>
            <person name="Mehta T."/>
            <person name="Park D."/>
            <person name="Pearson M."/>
            <person name="Roberts A."/>
            <person name="Saif S."/>
            <person name="Shenoy N."/>
            <person name="Sisk P."/>
            <person name="Stolte C."/>
            <person name="Sykes S."/>
            <person name="Walk T."/>
            <person name="White J."/>
            <person name="Yandava C."/>
            <person name="Burger G."/>
            <person name="Gray M.W."/>
            <person name="Holland P.W.H."/>
            <person name="King N."/>
            <person name="Lang F.B.F."/>
            <person name="Roger A.J."/>
            <person name="Ruiz-Trillo I."/>
            <person name="Lander E."/>
            <person name="Nusbaum C."/>
        </authorList>
    </citation>
    <scope>NUCLEOTIDE SEQUENCE [LARGE SCALE GENOMIC DNA]</scope>
    <source>
        <strain evidence="3">ATCC 38327</strain>
    </source>
</reference>
<dbReference type="Proteomes" id="UP000054350">
    <property type="component" value="Unassembled WGS sequence"/>
</dbReference>
<accession>A0A0L0SX31</accession>
<feature type="region of interest" description="Disordered" evidence="1">
    <location>
        <begin position="124"/>
        <end position="149"/>
    </location>
</feature>
<organism evidence="2 3">
    <name type="scientific">Allomyces macrogynus (strain ATCC 38327)</name>
    <name type="common">Allomyces javanicus var. macrogynus</name>
    <dbReference type="NCBI Taxonomy" id="578462"/>
    <lineage>
        <taxon>Eukaryota</taxon>
        <taxon>Fungi</taxon>
        <taxon>Fungi incertae sedis</taxon>
        <taxon>Blastocladiomycota</taxon>
        <taxon>Blastocladiomycetes</taxon>
        <taxon>Blastocladiales</taxon>
        <taxon>Blastocladiaceae</taxon>
        <taxon>Allomyces</taxon>
    </lineage>
</organism>
<dbReference type="EMBL" id="GG745352">
    <property type="protein sequence ID" value="KNE67057.1"/>
    <property type="molecule type" value="Genomic_DNA"/>
</dbReference>
<evidence type="ECO:0000256" key="1">
    <source>
        <dbReference type="SAM" id="MobiDB-lite"/>
    </source>
</evidence>
<feature type="region of interest" description="Disordered" evidence="1">
    <location>
        <begin position="1"/>
        <end position="26"/>
    </location>
</feature>
<evidence type="ECO:0000313" key="2">
    <source>
        <dbReference type="EMBL" id="KNE67057.1"/>
    </source>
</evidence>
<feature type="compositionally biased region" description="Pro residues" evidence="1">
    <location>
        <begin position="1"/>
        <end position="12"/>
    </location>
</feature>
<name>A0A0L0SX31_ALLM3</name>
<sequence>MPVAAPPPPPAPLALDPPTDPDATPTASLKSLARTVASGAADARTLLTPLVVKSPYLVRTSRVKLHGVRAATRHLSRAVTWDDPVAAVALLLAWIGTCAAAPTLAVVVPHTAVLGVLALTYPGTGDEGRQRRRRTRAADAQDGDDDEQVVTNPAADAVQVPETLATSLTRRARIFASAPEWRVTLHDVSWLAAQFQSAIRSARAPVDLATWRDPVATKRAATAIAATFPAWLFLNWLLPLHLAVCVAGAVPLCWHAPRAVGNTAPEVEVPVTPVMIRAGA</sequence>
<reference evidence="2 3" key="1">
    <citation type="submission" date="2009-11" db="EMBL/GenBank/DDBJ databases">
        <title>Annotation of Allomyces macrogynus ATCC 38327.</title>
        <authorList>
            <consortium name="The Broad Institute Genome Sequencing Platform"/>
            <person name="Russ C."/>
            <person name="Cuomo C."/>
            <person name="Burger G."/>
            <person name="Gray M.W."/>
            <person name="Holland P.W.H."/>
            <person name="King N."/>
            <person name="Lang F.B.F."/>
            <person name="Roger A.J."/>
            <person name="Ruiz-Trillo I."/>
            <person name="Young S.K."/>
            <person name="Zeng Q."/>
            <person name="Gargeya S."/>
            <person name="Fitzgerald M."/>
            <person name="Haas B."/>
            <person name="Abouelleil A."/>
            <person name="Alvarado L."/>
            <person name="Arachchi H.M."/>
            <person name="Berlin A."/>
            <person name="Chapman S.B."/>
            <person name="Gearin G."/>
            <person name="Goldberg J."/>
            <person name="Griggs A."/>
            <person name="Gujja S."/>
            <person name="Hansen M."/>
            <person name="Heiman D."/>
            <person name="Howarth C."/>
            <person name="Larimer J."/>
            <person name="Lui A."/>
            <person name="MacDonald P.J.P."/>
            <person name="McCowen C."/>
            <person name="Montmayeur A."/>
            <person name="Murphy C."/>
            <person name="Neiman D."/>
            <person name="Pearson M."/>
            <person name="Priest M."/>
            <person name="Roberts A."/>
            <person name="Saif S."/>
            <person name="Shea T."/>
            <person name="Sisk P."/>
            <person name="Stolte C."/>
            <person name="Sykes S."/>
            <person name="Wortman J."/>
            <person name="Nusbaum C."/>
            <person name="Birren B."/>
        </authorList>
    </citation>
    <scope>NUCLEOTIDE SEQUENCE [LARGE SCALE GENOMIC DNA]</scope>
    <source>
        <strain evidence="2 3">ATCC 38327</strain>
    </source>
</reference>
<evidence type="ECO:0000313" key="3">
    <source>
        <dbReference type="Proteomes" id="UP000054350"/>
    </source>
</evidence>
<dbReference type="VEuPathDB" id="FungiDB:AMAG_12133"/>
<protein>
    <submittedName>
        <fullName evidence="2">Uncharacterized protein</fullName>
    </submittedName>
</protein>